<evidence type="ECO:0000256" key="2">
    <source>
        <dbReference type="ARBA" id="ARBA00022692"/>
    </source>
</evidence>
<evidence type="ECO:0000256" key="1">
    <source>
        <dbReference type="ARBA" id="ARBA00004127"/>
    </source>
</evidence>
<evidence type="ECO:0000256" key="3">
    <source>
        <dbReference type="ARBA" id="ARBA00022989"/>
    </source>
</evidence>
<evidence type="ECO:0000256" key="4">
    <source>
        <dbReference type="ARBA" id="ARBA00023136"/>
    </source>
</evidence>
<dbReference type="RefSeq" id="WP_075444699.1">
    <property type="nucleotide sequence ID" value="NZ_FOQK01000019.1"/>
</dbReference>
<evidence type="ECO:0000256" key="5">
    <source>
        <dbReference type="SAM" id="Phobius"/>
    </source>
</evidence>
<dbReference type="AlphaFoldDB" id="A0A1I3G3E6"/>
<keyword evidence="3 5" id="KW-1133">Transmembrane helix</keyword>
<gene>
    <name evidence="7" type="ORF">SAMN04487861_11946</name>
</gene>
<evidence type="ECO:0000313" key="8">
    <source>
        <dbReference type="Proteomes" id="UP000183639"/>
    </source>
</evidence>
<keyword evidence="2 5" id="KW-0812">Transmembrane</keyword>
<feature type="domain" description="DUF1232" evidence="6">
    <location>
        <begin position="32"/>
        <end position="66"/>
    </location>
</feature>
<name>A0A1I3G3E6_SELRU</name>
<dbReference type="Pfam" id="PF06803">
    <property type="entry name" value="DUF1232"/>
    <property type="match status" value="1"/>
</dbReference>
<keyword evidence="4 5" id="KW-0472">Membrane</keyword>
<comment type="subcellular location">
    <subcellularLocation>
        <location evidence="1">Endomembrane system</location>
        <topology evidence="1">Multi-pass membrane protein</topology>
    </subcellularLocation>
</comment>
<proteinExistence type="predicted"/>
<reference evidence="7 8" key="1">
    <citation type="submission" date="2016-10" db="EMBL/GenBank/DDBJ databases">
        <authorList>
            <person name="de Groot N.N."/>
        </authorList>
    </citation>
    <scope>NUCLEOTIDE SEQUENCE [LARGE SCALE GENOMIC DNA]</scope>
    <source>
        <strain evidence="7 8">Z108</strain>
    </source>
</reference>
<dbReference type="Proteomes" id="UP000183639">
    <property type="component" value="Unassembled WGS sequence"/>
</dbReference>
<evidence type="ECO:0000259" key="6">
    <source>
        <dbReference type="Pfam" id="PF06803"/>
    </source>
</evidence>
<dbReference type="EMBL" id="FOQK01000019">
    <property type="protein sequence ID" value="SFI18018.1"/>
    <property type="molecule type" value="Genomic_DNA"/>
</dbReference>
<dbReference type="OrthoDB" id="9800202at2"/>
<feature type="transmembrane region" description="Helical" evidence="5">
    <location>
        <begin position="94"/>
        <end position="118"/>
    </location>
</feature>
<sequence length="123" mass="13773">MRRLLSFLKVFRYDLIVLLMAIRHRDTPGRIKGILAAAILYLVSPVDIIPDAVPLAGVVDDAVIVPAVIYGLTNMLPSHVRRYAETRADQATRYMPVVLIAASLFVLVWLGLIVYGLWRLLFA</sequence>
<organism evidence="7 8">
    <name type="scientific">Selenomonas ruminantium</name>
    <dbReference type="NCBI Taxonomy" id="971"/>
    <lineage>
        <taxon>Bacteria</taxon>
        <taxon>Bacillati</taxon>
        <taxon>Bacillota</taxon>
        <taxon>Negativicutes</taxon>
        <taxon>Selenomonadales</taxon>
        <taxon>Selenomonadaceae</taxon>
        <taxon>Selenomonas</taxon>
    </lineage>
</organism>
<dbReference type="InterPro" id="IPR010652">
    <property type="entry name" value="DUF1232"/>
</dbReference>
<dbReference type="GO" id="GO:0012505">
    <property type="term" value="C:endomembrane system"/>
    <property type="evidence" value="ECO:0007669"/>
    <property type="project" value="UniProtKB-SubCell"/>
</dbReference>
<protein>
    <recommendedName>
        <fullName evidence="6">DUF1232 domain-containing protein</fullName>
    </recommendedName>
</protein>
<evidence type="ECO:0000313" key="7">
    <source>
        <dbReference type="EMBL" id="SFI18018.1"/>
    </source>
</evidence>
<accession>A0A1I3G3E6</accession>